<organism evidence="3 4">
    <name type="scientific">Candidatus Gallibacteroides avistercoris</name>
    <dbReference type="NCBI Taxonomy" id="2840833"/>
    <lineage>
        <taxon>Bacteria</taxon>
        <taxon>Pseudomonadati</taxon>
        <taxon>Bacteroidota</taxon>
        <taxon>Bacteroidia</taxon>
        <taxon>Bacteroidales</taxon>
        <taxon>Bacteroidaceae</taxon>
        <taxon>Bacteroidaceae incertae sedis</taxon>
        <taxon>Candidatus Gallibacteroides</taxon>
    </lineage>
</organism>
<comment type="caution">
    <text evidence="3">The sequence shown here is derived from an EMBL/GenBank/DDBJ whole genome shotgun (WGS) entry which is preliminary data.</text>
</comment>
<dbReference type="CDD" id="cd03443">
    <property type="entry name" value="PaaI_thioesterase"/>
    <property type="match status" value="1"/>
</dbReference>
<evidence type="ECO:0000259" key="2">
    <source>
        <dbReference type="Pfam" id="PF03061"/>
    </source>
</evidence>
<evidence type="ECO:0000313" key="4">
    <source>
        <dbReference type="Proteomes" id="UP000824112"/>
    </source>
</evidence>
<dbReference type="AlphaFoldDB" id="A0A9D1M6G3"/>
<dbReference type="NCBIfam" id="TIGR00369">
    <property type="entry name" value="unchar_dom_1"/>
    <property type="match status" value="1"/>
</dbReference>
<dbReference type="PANTHER" id="PTHR42856">
    <property type="entry name" value="ACYL-COENZYME A THIOESTERASE PAAI"/>
    <property type="match status" value="1"/>
</dbReference>
<proteinExistence type="predicted"/>
<dbReference type="Gene3D" id="3.10.129.10">
    <property type="entry name" value="Hotdog Thioesterase"/>
    <property type="match status" value="1"/>
</dbReference>
<accession>A0A9D1M6G3</accession>
<keyword evidence="1" id="KW-0378">Hydrolase</keyword>
<reference evidence="3" key="2">
    <citation type="journal article" date="2021" name="PeerJ">
        <title>Extensive microbial diversity within the chicken gut microbiome revealed by metagenomics and culture.</title>
        <authorList>
            <person name="Gilroy R."/>
            <person name="Ravi A."/>
            <person name="Getino M."/>
            <person name="Pursley I."/>
            <person name="Horton D.L."/>
            <person name="Alikhan N.F."/>
            <person name="Baker D."/>
            <person name="Gharbi K."/>
            <person name="Hall N."/>
            <person name="Watson M."/>
            <person name="Adriaenssens E.M."/>
            <person name="Foster-Nyarko E."/>
            <person name="Jarju S."/>
            <person name="Secka A."/>
            <person name="Antonio M."/>
            <person name="Oren A."/>
            <person name="Chaudhuri R.R."/>
            <person name="La Ragione R."/>
            <person name="Hildebrand F."/>
            <person name="Pallen M.J."/>
        </authorList>
    </citation>
    <scope>NUCLEOTIDE SEQUENCE</scope>
    <source>
        <strain evidence="3">CHK158-818</strain>
    </source>
</reference>
<dbReference type="GO" id="GO:0016289">
    <property type="term" value="F:acyl-CoA hydrolase activity"/>
    <property type="evidence" value="ECO:0007669"/>
    <property type="project" value="TreeGrafter"/>
</dbReference>
<dbReference type="InterPro" id="IPR006683">
    <property type="entry name" value="Thioestr_dom"/>
</dbReference>
<dbReference type="InterPro" id="IPR003736">
    <property type="entry name" value="PAAI_dom"/>
</dbReference>
<dbReference type="PANTHER" id="PTHR42856:SF1">
    <property type="entry name" value="ACYL-COENZYME A THIOESTERASE PAAI"/>
    <property type="match status" value="1"/>
</dbReference>
<dbReference type="InterPro" id="IPR029069">
    <property type="entry name" value="HotDog_dom_sf"/>
</dbReference>
<dbReference type="Pfam" id="PF03061">
    <property type="entry name" value="4HBT"/>
    <property type="match status" value="1"/>
</dbReference>
<dbReference type="SUPFAM" id="SSF54637">
    <property type="entry name" value="Thioesterase/thiol ester dehydrase-isomerase"/>
    <property type="match status" value="1"/>
</dbReference>
<evidence type="ECO:0000313" key="3">
    <source>
        <dbReference type="EMBL" id="HIU54387.1"/>
    </source>
</evidence>
<protein>
    <submittedName>
        <fullName evidence="3">PaaI family thioesterase</fullName>
    </submittedName>
</protein>
<feature type="domain" description="Thioesterase" evidence="2">
    <location>
        <begin position="47"/>
        <end position="119"/>
    </location>
</feature>
<evidence type="ECO:0000256" key="1">
    <source>
        <dbReference type="ARBA" id="ARBA00022801"/>
    </source>
</evidence>
<dbReference type="InterPro" id="IPR052723">
    <property type="entry name" value="Acyl-CoA_thioesterase_PaaI"/>
</dbReference>
<dbReference type="Proteomes" id="UP000824112">
    <property type="component" value="Unassembled WGS sequence"/>
</dbReference>
<name>A0A9D1M6G3_9BACT</name>
<reference evidence="3" key="1">
    <citation type="submission" date="2020-10" db="EMBL/GenBank/DDBJ databases">
        <authorList>
            <person name="Gilroy R."/>
        </authorList>
    </citation>
    <scope>NUCLEOTIDE SEQUENCE</scope>
    <source>
        <strain evidence="3">CHK158-818</strain>
    </source>
</reference>
<sequence>MGNTDYIEFFKQDRFAVSSGIRLTEVKPGYAKAELTIAENHLNAGNVAQGGALFTLADLAMAAAANANGRLAFSIQSDIRFLQSAFLGEKLYAEAQEILLRKTVCHYRVEIKKESGELIAVCDGICYRK</sequence>
<dbReference type="EMBL" id="DVNA01000024">
    <property type="protein sequence ID" value="HIU54387.1"/>
    <property type="molecule type" value="Genomic_DNA"/>
</dbReference>
<gene>
    <name evidence="3" type="ORF">IAB03_01105</name>
</gene>